<organism evidence="2 3">
    <name type="scientific">Streptomyces liliifuscus</name>
    <dbReference type="NCBI Taxonomy" id="2797636"/>
    <lineage>
        <taxon>Bacteria</taxon>
        <taxon>Bacillati</taxon>
        <taxon>Actinomycetota</taxon>
        <taxon>Actinomycetes</taxon>
        <taxon>Kitasatosporales</taxon>
        <taxon>Streptomycetaceae</taxon>
        <taxon>Streptomyces</taxon>
    </lineage>
</organism>
<dbReference type="RefSeq" id="WP_200399931.1">
    <property type="nucleotide sequence ID" value="NZ_CP066831.1"/>
</dbReference>
<evidence type="ECO:0000256" key="1">
    <source>
        <dbReference type="SAM" id="MobiDB-lite"/>
    </source>
</evidence>
<evidence type="ECO:0000313" key="2">
    <source>
        <dbReference type="EMBL" id="QQM45122.1"/>
    </source>
</evidence>
<dbReference type="EMBL" id="CP066831">
    <property type="protein sequence ID" value="QQM45122.1"/>
    <property type="molecule type" value="Genomic_DNA"/>
</dbReference>
<accession>A0A7T7L299</accession>
<protein>
    <submittedName>
        <fullName evidence="2">Uncharacterized protein</fullName>
    </submittedName>
</protein>
<proteinExistence type="predicted"/>
<sequence length="88" mass="10038">MIPRHEGRSPTPAERAATIAACEAHRDRLHNGYLQAIVDGRAPTGEEAAEHKRRERETRKVARMRAKAAVQIAARRIVADEYKRWLNQ</sequence>
<keyword evidence="3" id="KW-1185">Reference proteome</keyword>
<dbReference type="AlphaFoldDB" id="A0A7T7L299"/>
<feature type="compositionally biased region" description="Basic and acidic residues" evidence="1">
    <location>
        <begin position="48"/>
        <end position="60"/>
    </location>
</feature>
<name>A0A7T7L299_9ACTN</name>
<feature type="region of interest" description="Disordered" evidence="1">
    <location>
        <begin position="43"/>
        <end position="62"/>
    </location>
</feature>
<reference evidence="2 3" key="1">
    <citation type="submission" date="2020-12" db="EMBL/GenBank/DDBJ databases">
        <title>A novel species.</title>
        <authorList>
            <person name="Li K."/>
        </authorList>
    </citation>
    <scope>NUCLEOTIDE SEQUENCE [LARGE SCALE GENOMIC DNA]</scope>
    <source>
        <strain evidence="2 3">ZYC-3</strain>
    </source>
</reference>
<dbReference type="Proteomes" id="UP000595636">
    <property type="component" value="Chromosome"/>
</dbReference>
<evidence type="ECO:0000313" key="3">
    <source>
        <dbReference type="Proteomes" id="UP000595636"/>
    </source>
</evidence>
<dbReference type="KEGG" id="slf:JEQ17_40810"/>
<gene>
    <name evidence="2" type="ORF">JEQ17_40810</name>
</gene>